<organism evidence="2 3">
    <name type="scientific">Mucilaginibacter antarcticus</name>
    <dbReference type="NCBI Taxonomy" id="1855725"/>
    <lineage>
        <taxon>Bacteria</taxon>
        <taxon>Pseudomonadati</taxon>
        <taxon>Bacteroidota</taxon>
        <taxon>Sphingobacteriia</taxon>
        <taxon>Sphingobacteriales</taxon>
        <taxon>Sphingobacteriaceae</taxon>
        <taxon>Mucilaginibacter</taxon>
    </lineage>
</organism>
<proteinExistence type="predicted"/>
<dbReference type="RefSeq" id="WP_377129001.1">
    <property type="nucleotide sequence ID" value="NZ_JBHUON010000018.1"/>
</dbReference>
<dbReference type="Proteomes" id="UP001597601">
    <property type="component" value="Unassembled WGS sequence"/>
</dbReference>
<evidence type="ECO:0000313" key="2">
    <source>
        <dbReference type="EMBL" id="MFD2865872.1"/>
    </source>
</evidence>
<dbReference type="EMBL" id="JBHUON010000018">
    <property type="protein sequence ID" value="MFD2865872.1"/>
    <property type="molecule type" value="Genomic_DNA"/>
</dbReference>
<gene>
    <name evidence="2" type="ORF">ACFSYC_14320</name>
</gene>
<feature type="signal peptide" evidence="1">
    <location>
        <begin position="1"/>
        <end position="22"/>
    </location>
</feature>
<evidence type="ECO:0000313" key="3">
    <source>
        <dbReference type="Proteomes" id="UP001597601"/>
    </source>
</evidence>
<keyword evidence="3" id="KW-1185">Reference proteome</keyword>
<accession>A0ABW5XS34</accession>
<comment type="caution">
    <text evidence="2">The sequence shown here is derived from an EMBL/GenBank/DDBJ whole genome shotgun (WGS) entry which is preliminary data.</text>
</comment>
<evidence type="ECO:0000256" key="1">
    <source>
        <dbReference type="SAM" id="SignalP"/>
    </source>
</evidence>
<feature type="chain" id="PRO_5045144173" description="Outer membrane protein beta-barrel domain-containing protein" evidence="1">
    <location>
        <begin position="23"/>
        <end position="174"/>
    </location>
</feature>
<reference evidence="3" key="1">
    <citation type="journal article" date="2019" name="Int. J. Syst. Evol. Microbiol.">
        <title>The Global Catalogue of Microorganisms (GCM) 10K type strain sequencing project: providing services to taxonomists for standard genome sequencing and annotation.</title>
        <authorList>
            <consortium name="The Broad Institute Genomics Platform"/>
            <consortium name="The Broad Institute Genome Sequencing Center for Infectious Disease"/>
            <person name="Wu L."/>
            <person name="Ma J."/>
        </authorList>
    </citation>
    <scope>NUCLEOTIDE SEQUENCE [LARGE SCALE GENOMIC DNA]</scope>
    <source>
        <strain evidence="3">KCTC 52232</strain>
    </source>
</reference>
<keyword evidence="1" id="KW-0732">Signal</keyword>
<name>A0ABW5XS34_9SPHI</name>
<evidence type="ECO:0008006" key="4">
    <source>
        <dbReference type="Google" id="ProtNLM"/>
    </source>
</evidence>
<sequence length="174" mass="18219">MKTKFTLTLVMLLALASTKMFAQDKGLTVGLGLEGGLPIGSFANGYNFGGGATLRLAYNLDETSAITATTGAIAFLPKKVTGVDMKAQLNIPIKVGYKYMLSDVIYGLGESGFTIARVYMPTITGTTGGVTSVSSTQFTYSVGVGAKLGAFDPSIRYEGYSGTGFLGLRLGFNF</sequence>
<protein>
    <recommendedName>
        <fullName evidence="4">Outer membrane protein beta-barrel domain-containing protein</fullName>
    </recommendedName>
</protein>